<accession>A0A2T1DI04</accession>
<dbReference type="EMBL" id="PVWG01000007">
    <property type="protein sequence ID" value="PSB20140.1"/>
    <property type="molecule type" value="Genomic_DNA"/>
</dbReference>
<comment type="caution">
    <text evidence="10">The sequence shown here is derived from an EMBL/GenBank/DDBJ whole genome shotgun (WGS) entry which is preliminary data.</text>
</comment>
<dbReference type="InterPro" id="IPR050396">
    <property type="entry name" value="Glycosyltr_51/Transpeptidase"/>
</dbReference>
<evidence type="ECO:0000313" key="11">
    <source>
        <dbReference type="Proteomes" id="UP000238634"/>
    </source>
</evidence>
<dbReference type="Pfam" id="PF00498">
    <property type="entry name" value="FHA"/>
    <property type="match status" value="1"/>
</dbReference>
<dbReference type="Gene3D" id="3.40.710.10">
    <property type="entry name" value="DD-peptidase/beta-lactamase superfamily"/>
    <property type="match status" value="1"/>
</dbReference>
<dbReference type="NCBIfam" id="TIGR02074">
    <property type="entry name" value="PBP_1a_fam"/>
    <property type="match status" value="1"/>
</dbReference>
<evidence type="ECO:0000256" key="8">
    <source>
        <dbReference type="ARBA" id="ARBA00049902"/>
    </source>
</evidence>
<dbReference type="PANTHER" id="PTHR32282:SF31">
    <property type="entry name" value="PEPTIDOGLYCAN GLYCOSYLTRANSFERASE"/>
    <property type="match status" value="1"/>
</dbReference>
<keyword evidence="2" id="KW-0645">Protease</keyword>
<reference evidence="10 11" key="2">
    <citation type="submission" date="2018-03" db="EMBL/GenBank/DDBJ databases">
        <title>The ancient ancestry and fast evolution of plastids.</title>
        <authorList>
            <person name="Moore K.R."/>
            <person name="Magnabosco C."/>
            <person name="Momper L."/>
            <person name="Gold D.A."/>
            <person name="Bosak T."/>
            <person name="Fournier G.P."/>
        </authorList>
    </citation>
    <scope>NUCLEOTIDE SEQUENCE [LARGE SCALE GENOMIC DNA]</scope>
    <source>
        <strain evidence="10 11">ULC007</strain>
    </source>
</reference>
<dbReference type="GO" id="GO:0008658">
    <property type="term" value="F:penicillin binding"/>
    <property type="evidence" value="ECO:0007669"/>
    <property type="project" value="InterPro"/>
</dbReference>
<keyword evidence="1" id="KW-0121">Carboxypeptidase</keyword>
<dbReference type="Gene3D" id="1.10.3810.10">
    <property type="entry name" value="Biosynthetic peptidoglycan transglycosylase-like"/>
    <property type="match status" value="1"/>
</dbReference>
<keyword evidence="4" id="KW-0808">Transferase</keyword>
<proteinExistence type="predicted"/>
<comment type="catalytic activity">
    <reaction evidence="8">
        <text>[GlcNAc-(1-&gt;4)-Mur2Ac(oyl-L-Ala-gamma-D-Glu-L-Lys-D-Ala-D-Ala)](n)-di-trans,octa-cis-undecaprenyl diphosphate + beta-D-GlcNAc-(1-&gt;4)-Mur2Ac(oyl-L-Ala-gamma-D-Glu-L-Lys-D-Ala-D-Ala)-di-trans,octa-cis-undecaprenyl diphosphate = [GlcNAc-(1-&gt;4)-Mur2Ac(oyl-L-Ala-gamma-D-Glu-L-Lys-D-Ala-D-Ala)](n+1)-di-trans,octa-cis-undecaprenyl diphosphate + di-trans,octa-cis-undecaprenyl diphosphate + H(+)</text>
        <dbReference type="Rhea" id="RHEA:23708"/>
        <dbReference type="Rhea" id="RHEA-COMP:9602"/>
        <dbReference type="Rhea" id="RHEA-COMP:9603"/>
        <dbReference type="ChEBI" id="CHEBI:15378"/>
        <dbReference type="ChEBI" id="CHEBI:58405"/>
        <dbReference type="ChEBI" id="CHEBI:60033"/>
        <dbReference type="ChEBI" id="CHEBI:78435"/>
        <dbReference type="EC" id="2.4.99.28"/>
    </reaction>
</comment>
<evidence type="ECO:0000256" key="4">
    <source>
        <dbReference type="ARBA" id="ARBA00022679"/>
    </source>
</evidence>
<evidence type="ECO:0000259" key="9">
    <source>
        <dbReference type="PROSITE" id="PS50006"/>
    </source>
</evidence>
<dbReference type="InterPro" id="IPR036950">
    <property type="entry name" value="PBP_transglycosylase"/>
</dbReference>
<dbReference type="PANTHER" id="PTHR32282">
    <property type="entry name" value="BINDING PROTEIN TRANSPEPTIDASE, PUTATIVE-RELATED"/>
    <property type="match status" value="1"/>
</dbReference>
<dbReference type="GO" id="GO:0009002">
    <property type="term" value="F:serine-type D-Ala-D-Ala carboxypeptidase activity"/>
    <property type="evidence" value="ECO:0007669"/>
    <property type="project" value="UniProtKB-EC"/>
</dbReference>
<dbReference type="Proteomes" id="UP000238634">
    <property type="component" value="Unassembled WGS sequence"/>
</dbReference>
<dbReference type="GO" id="GO:0008955">
    <property type="term" value="F:peptidoglycan glycosyltransferase activity"/>
    <property type="evidence" value="ECO:0007669"/>
    <property type="project" value="UniProtKB-EC"/>
</dbReference>
<evidence type="ECO:0000256" key="5">
    <source>
        <dbReference type="ARBA" id="ARBA00022801"/>
    </source>
</evidence>
<dbReference type="GO" id="GO:0006508">
    <property type="term" value="P:proteolysis"/>
    <property type="evidence" value="ECO:0007669"/>
    <property type="project" value="UniProtKB-KW"/>
</dbReference>
<dbReference type="RefSeq" id="WP_073070788.1">
    <property type="nucleotide sequence ID" value="NZ_MPPI01000009.1"/>
</dbReference>
<feature type="domain" description="FHA" evidence="9">
    <location>
        <begin position="64"/>
        <end position="124"/>
    </location>
</feature>
<comment type="catalytic activity">
    <reaction evidence="7">
        <text>Preferential cleavage: (Ac)2-L-Lys-D-Ala-|-D-Ala. Also transpeptidation of peptidyl-alanyl moieties that are N-acyl substituents of D-alanine.</text>
        <dbReference type="EC" id="3.4.16.4"/>
    </reaction>
</comment>
<organism evidence="10 11">
    <name type="scientific">Phormidesmis priestleyi ULC007</name>
    <dbReference type="NCBI Taxonomy" id="1920490"/>
    <lineage>
        <taxon>Bacteria</taxon>
        <taxon>Bacillati</taxon>
        <taxon>Cyanobacteriota</taxon>
        <taxon>Cyanophyceae</taxon>
        <taxon>Leptolyngbyales</taxon>
        <taxon>Leptolyngbyaceae</taxon>
        <taxon>Phormidesmis</taxon>
    </lineage>
</organism>
<reference evidence="10 11" key="1">
    <citation type="submission" date="2018-02" db="EMBL/GenBank/DDBJ databases">
        <authorList>
            <person name="Cohen D.B."/>
            <person name="Kent A.D."/>
        </authorList>
    </citation>
    <scope>NUCLEOTIDE SEQUENCE [LARGE SCALE GENOMIC DNA]</scope>
    <source>
        <strain evidence="10 11">ULC007</strain>
    </source>
</reference>
<evidence type="ECO:0000313" key="10">
    <source>
        <dbReference type="EMBL" id="PSB20140.1"/>
    </source>
</evidence>
<name>A0A2T1DI04_9CYAN</name>
<dbReference type="InterPro" id="IPR012338">
    <property type="entry name" value="Beta-lactam/transpept-like"/>
</dbReference>
<keyword evidence="11" id="KW-1185">Reference proteome</keyword>
<dbReference type="STRING" id="1920490.GCA_001895925_03746"/>
<dbReference type="AlphaFoldDB" id="A0A2T1DI04"/>
<dbReference type="GO" id="GO:0030288">
    <property type="term" value="C:outer membrane-bounded periplasmic space"/>
    <property type="evidence" value="ECO:0007669"/>
    <property type="project" value="TreeGrafter"/>
</dbReference>
<gene>
    <name evidence="10" type="ORF">C7B65_08795</name>
</gene>
<evidence type="ECO:0000256" key="7">
    <source>
        <dbReference type="ARBA" id="ARBA00034000"/>
    </source>
</evidence>
<protein>
    <submittedName>
        <fullName evidence="10">Penicillin-binding protein</fullName>
    </submittedName>
</protein>
<keyword evidence="3" id="KW-0328">Glycosyltransferase</keyword>
<dbReference type="InterPro" id="IPR008984">
    <property type="entry name" value="SMAD_FHA_dom_sf"/>
</dbReference>
<keyword evidence="5" id="KW-0378">Hydrolase</keyword>
<dbReference type="Gene3D" id="2.60.200.20">
    <property type="match status" value="1"/>
</dbReference>
<dbReference type="GO" id="GO:0009252">
    <property type="term" value="P:peptidoglycan biosynthetic process"/>
    <property type="evidence" value="ECO:0007669"/>
    <property type="project" value="TreeGrafter"/>
</dbReference>
<evidence type="ECO:0000256" key="6">
    <source>
        <dbReference type="ARBA" id="ARBA00023268"/>
    </source>
</evidence>
<evidence type="ECO:0000256" key="1">
    <source>
        <dbReference type="ARBA" id="ARBA00022645"/>
    </source>
</evidence>
<evidence type="ECO:0000256" key="3">
    <source>
        <dbReference type="ARBA" id="ARBA00022676"/>
    </source>
</evidence>
<dbReference type="InterPro" id="IPR001460">
    <property type="entry name" value="PCN-bd_Tpept"/>
</dbReference>
<dbReference type="InterPro" id="IPR000253">
    <property type="entry name" value="FHA_dom"/>
</dbReference>
<evidence type="ECO:0000256" key="2">
    <source>
        <dbReference type="ARBA" id="ARBA00022670"/>
    </source>
</evidence>
<dbReference type="InterPro" id="IPR001264">
    <property type="entry name" value="Glyco_trans_51"/>
</dbReference>
<dbReference type="Pfam" id="PF00912">
    <property type="entry name" value="Transgly"/>
    <property type="match status" value="1"/>
</dbReference>
<dbReference type="SUPFAM" id="SSF53955">
    <property type="entry name" value="Lysozyme-like"/>
    <property type="match status" value="1"/>
</dbReference>
<dbReference type="SUPFAM" id="SSF56601">
    <property type="entry name" value="beta-lactamase/transpeptidase-like"/>
    <property type="match status" value="1"/>
</dbReference>
<dbReference type="CDD" id="cd00060">
    <property type="entry name" value="FHA"/>
    <property type="match status" value="1"/>
</dbReference>
<sequence>MTQPPLPPRKPQTLLGNLTQAVQTLTKINFSKLRLKPNAQVPELLVQEADAPKADKFPLLGDRYLLGRSSKSCDIVVRNPVVSQVHLSLHRQRRHKIAGLLGRTRFELRDENSTNGVYRGKRRLKSTMLYDGDVLSLGPPELAAAVRLQYVDPRPWYVQAIRNGLFGVSGVTALVVLAIGFEWQRFSVYPLPVSVQGPVVVFSREGQTLRTPRTQTHAELSQLGEFSPYLPRAVIASEDSRYYWHLGVDPIGTLRALIANIRGGEIREGGSTVTQQLARNLLSEYVGRQDSAGRKIREAIVALKLETVYSKEFLLRTYLNRVYLGSGIYGFEDAAQFYFGKSAKQLSLAESATLVGILPAPNSFNPVRNYKAAIEYRDRVISRMAEQGAVSQEDAQRARRSRIEISPKARQELQSTIAPYYYSHVFNELEDLLGSQLAQEGNFIVQTGLDTQMQTKAETSLRSAIANNGASAGYSQGSLVTIDAKTGEVRAMVGGYDYQESEFNRVTQAHRQPGSTFKVFAYTAAIAQGISPSTAFSCSSLDWSGQYFEGCHSGGGSLDMYTGVAQSENVIALRVAQEVGLGKVVETAKKMGIQSKLNPVPGLVLGQSEVTPLEMTGAFAVLANRGIRTRPHTISRILDSSDCPNRKDLKTCRVIYDSQQDGGANETVLEPAVADTMTTLLQGVVQSGTGRSAALGLGEAGKTGTTNDNVDLWFIGYVPSRSLVTGVWLGNDNNTPTGGNSGQAAQLWGSYMKQIVQ</sequence>
<dbReference type="Pfam" id="PF00905">
    <property type="entry name" value="Transpeptidase"/>
    <property type="match status" value="1"/>
</dbReference>
<dbReference type="SMART" id="SM00240">
    <property type="entry name" value="FHA"/>
    <property type="match status" value="1"/>
</dbReference>
<dbReference type="SUPFAM" id="SSF49879">
    <property type="entry name" value="SMAD/FHA domain"/>
    <property type="match status" value="1"/>
</dbReference>
<keyword evidence="6" id="KW-0511">Multifunctional enzyme</keyword>
<dbReference type="PROSITE" id="PS50006">
    <property type="entry name" value="FHA_DOMAIN"/>
    <property type="match status" value="1"/>
</dbReference>
<dbReference type="InterPro" id="IPR023346">
    <property type="entry name" value="Lysozyme-like_dom_sf"/>
</dbReference>
<dbReference type="OrthoDB" id="9766909at2"/>